<evidence type="ECO:0000313" key="1">
    <source>
        <dbReference type="EMBL" id="KIO25943.1"/>
    </source>
</evidence>
<dbReference type="HOGENOM" id="CLU_1653446_0_0_1"/>
<dbReference type="AlphaFoldDB" id="A0A0C3KWX5"/>
<dbReference type="Proteomes" id="UP000054248">
    <property type="component" value="Unassembled WGS sequence"/>
</dbReference>
<name>A0A0C3KWX5_9AGAM</name>
<sequence>MQKYNVLDLKAGDLVALELNMKKFTDKAQVQQASFDLRAIFLLRKGKAEDAVIVKKAQVEPTSGKGPFARHDSDASGTKFEKTAKVATATSEYVYAMHPTSRPASCTKIATTAKDAIATPGNVYGMIATHPTTRPASCTKIATTAKDAIATPGKVYGDDR</sequence>
<gene>
    <name evidence="1" type="ORF">M407DRAFT_24696</name>
</gene>
<protein>
    <submittedName>
        <fullName evidence="1">Uncharacterized protein</fullName>
    </submittedName>
</protein>
<dbReference type="EMBL" id="KN823032">
    <property type="protein sequence ID" value="KIO25943.1"/>
    <property type="molecule type" value="Genomic_DNA"/>
</dbReference>
<keyword evidence="2" id="KW-1185">Reference proteome</keyword>
<accession>A0A0C3KWX5</accession>
<reference evidence="2" key="2">
    <citation type="submission" date="2015-01" db="EMBL/GenBank/DDBJ databases">
        <title>Evolutionary Origins and Diversification of the Mycorrhizal Mutualists.</title>
        <authorList>
            <consortium name="DOE Joint Genome Institute"/>
            <consortium name="Mycorrhizal Genomics Consortium"/>
            <person name="Kohler A."/>
            <person name="Kuo A."/>
            <person name="Nagy L.G."/>
            <person name="Floudas D."/>
            <person name="Copeland A."/>
            <person name="Barry K.W."/>
            <person name="Cichocki N."/>
            <person name="Veneault-Fourrey C."/>
            <person name="LaButti K."/>
            <person name="Lindquist E.A."/>
            <person name="Lipzen A."/>
            <person name="Lundell T."/>
            <person name="Morin E."/>
            <person name="Murat C."/>
            <person name="Riley R."/>
            <person name="Ohm R."/>
            <person name="Sun H."/>
            <person name="Tunlid A."/>
            <person name="Henrissat B."/>
            <person name="Grigoriev I.V."/>
            <person name="Hibbett D.S."/>
            <person name="Martin F."/>
        </authorList>
    </citation>
    <scope>NUCLEOTIDE SEQUENCE [LARGE SCALE GENOMIC DNA]</scope>
    <source>
        <strain evidence="2">MUT 4182</strain>
    </source>
</reference>
<proteinExistence type="predicted"/>
<organism evidence="1 2">
    <name type="scientific">Tulasnella calospora MUT 4182</name>
    <dbReference type="NCBI Taxonomy" id="1051891"/>
    <lineage>
        <taxon>Eukaryota</taxon>
        <taxon>Fungi</taxon>
        <taxon>Dikarya</taxon>
        <taxon>Basidiomycota</taxon>
        <taxon>Agaricomycotina</taxon>
        <taxon>Agaricomycetes</taxon>
        <taxon>Cantharellales</taxon>
        <taxon>Tulasnellaceae</taxon>
        <taxon>Tulasnella</taxon>
    </lineage>
</organism>
<reference evidence="1 2" key="1">
    <citation type="submission" date="2014-04" db="EMBL/GenBank/DDBJ databases">
        <authorList>
            <consortium name="DOE Joint Genome Institute"/>
            <person name="Kuo A."/>
            <person name="Girlanda M."/>
            <person name="Perotto S."/>
            <person name="Kohler A."/>
            <person name="Nagy L.G."/>
            <person name="Floudas D."/>
            <person name="Copeland A."/>
            <person name="Barry K.W."/>
            <person name="Cichocki N."/>
            <person name="Veneault-Fourrey C."/>
            <person name="LaButti K."/>
            <person name="Lindquist E.A."/>
            <person name="Lipzen A."/>
            <person name="Lundell T."/>
            <person name="Morin E."/>
            <person name="Murat C."/>
            <person name="Sun H."/>
            <person name="Tunlid A."/>
            <person name="Henrissat B."/>
            <person name="Grigoriev I.V."/>
            <person name="Hibbett D.S."/>
            <person name="Martin F."/>
            <person name="Nordberg H.P."/>
            <person name="Cantor M.N."/>
            <person name="Hua S.X."/>
        </authorList>
    </citation>
    <scope>NUCLEOTIDE SEQUENCE [LARGE SCALE GENOMIC DNA]</scope>
    <source>
        <strain evidence="1 2">MUT 4182</strain>
    </source>
</reference>
<evidence type="ECO:0000313" key="2">
    <source>
        <dbReference type="Proteomes" id="UP000054248"/>
    </source>
</evidence>